<dbReference type="EMBL" id="KV449093">
    <property type="protein sequence ID" value="OAX32167.1"/>
    <property type="molecule type" value="Genomic_DNA"/>
</dbReference>
<dbReference type="GO" id="GO:0016705">
    <property type="term" value="F:oxidoreductase activity, acting on paired donors, with incorporation or reduction of molecular oxygen"/>
    <property type="evidence" value="ECO:0007669"/>
    <property type="project" value="InterPro"/>
</dbReference>
<evidence type="ECO:0000256" key="4">
    <source>
        <dbReference type="ARBA" id="ARBA00022723"/>
    </source>
</evidence>
<evidence type="ECO:0000256" key="1">
    <source>
        <dbReference type="ARBA" id="ARBA00001971"/>
    </source>
</evidence>
<keyword evidence="8" id="KW-1133">Transmembrane helix</keyword>
<keyword evidence="6" id="KW-0408">Iron</keyword>
<dbReference type="GO" id="GO:0005506">
    <property type="term" value="F:iron ion binding"/>
    <property type="evidence" value="ECO:0007669"/>
    <property type="project" value="InterPro"/>
</dbReference>
<dbReference type="PANTHER" id="PTHR46300:SF7">
    <property type="entry name" value="P450, PUTATIVE (EUROFUNG)-RELATED"/>
    <property type="match status" value="1"/>
</dbReference>
<proteinExistence type="inferred from homology"/>
<dbReference type="InterPro" id="IPR050364">
    <property type="entry name" value="Cytochrome_P450_fung"/>
</dbReference>
<comment type="cofactor">
    <cofactor evidence="1">
        <name>heme</name>
        <dbReference type="ChEBI" id="CHEBI:30413"/>
    </cofactor>
</comment>
<keyword evidence="7" id="KW-0503">Monooxygenase</keyword>
<evidence type="ECO:0000256" key="8">
    <source>
        <dbReference type="SAM" id="Phobius"/>
    </source>
</evidence>
<keyword evidence="5" id="KW-0560">Oxidoreductase</keyword>
<evidence type="ECO:0000256" key="6">
    <source>
        <dbReference type="ARBA" id="ARBA00023004"/>
    </source>
</evidence>
<dbReference type="GO" id="GO:0004497">
    <property type="term" value="F:monooxygenase activity"/>
    <property type="evidence" value="ECO:0007669"/>
    <property type="project" value="UniProtKB-KW"/>
</dbReference>
<keyword evidence="10" id="KW-1185">Reference proteome</keyword>
<reference evidence="9 10" key="1">
    <citation type="submission" date="2016-06" db="EMBL/GenBank/DDBJ databases">
        <title>Comparative genomics of the ectomycorrhizal sister species Rhizopogon vinicolor and Rhizopogon vesiculosus (Basidiomycota: Boletales) reveals a divergence of the mating type B locus.</title>
        <authorList>
            <consortium name="DOE Joint Genome Institute"/>
            <person name="Mujic A.B."/>
            <person name="Kuo A."/>
            <person name="Tritt A."/>
            <person name="Lipzen A."/>
            <person name="Chen C."/>
            <person name="Johnson J."/>
            <person name="Sharma A."/>
            <person name="Barry K."/>
            <person name="Grigoriev I.V."/>
            <person name="Spatafora J.W."/>
        </authorList>
    </citation>
    <scope>NUCLEOTIDE SEQUENCE [LARGE SCALE GENOMIC DNA]</scope>
    <source>
        <strain evidence="9 10">AM-OR11-026</strain>
    </source>
</reference>
<evidence type="ECO:0000256" key="7">
    <source>
        <dbReference type="ARBA" id="ARBA00023033"/>
    </source>
</evidence>
<name>A0A1B7MHU6_9AGAM</name>
<keyword evidence="8" id="KW-0812">Transmembrane</keyword>
<dbReference type="GO" id="GO:0020037">
    <property type="term" value="F:heme binding"/>
    <property type="evidence" value="ECO:0007669"/>
    <property type="project" value="InterPro"/>
</dbReference>
<evidence type="ECO:0000313" key="9">
    <source>
        <dbReference type="EMBL" id="OAX32167.1"/>
    </source>
</evidence>
<accession>A0A1B7MHU6</accession>
<keyword evidence="4" id="KW-0479">Metal-binding</keyword>
<keyword evidence="3" id="KW-0349">Heme</keyword>
<organism evidence="9 10">
    <name type="scientific">Rhizopogon vinicolor AM-OR11-026</name>
    <dbReference type="NCBI Taxonomy" id="1314800"/>
    <lineage>
        <taxon>Eukaryota</taxon>
        <taxon>Fungi</taxon>
        <taxon>Dikarya</taxon>
        <taxon>Basidiomycota</taxon>
        <taxon>Agaricomycotina</taxon>
        <taxon>Agaricomycetes</taxon>
        <taxon>Agaricomycetidae</taxon>
        <taxon>Boletales</taxon>
        <taxon>Suillineae</taxon>
        <taxon>Rhizopogonaceae</taxon>
        <taxon>Rhizopogon</taxon>
    </lineage>
</organism>
<keyword evidence="8" id="KW-0472">Membrane</keyword>
<dbReference type="Proteomes" id="UP000092154">
    <property type="component" value="Unassembled WGS sequence"/>
</dbReference>
<feature type="transmembrane region" description="Helical" evidence="8">
    <location>
        <begin position="6"/>
        <end position="26"/>
    </location>
</feature>
<evidence type="ECO:0000313" key="10">
    <source>
        <dbReference type="Proteomes" id="UP000092154"/>
    </source>
</evidence>
<evidence type="ECO:0000256" key="3">
    <source>
        <dbReference type="ARBA" id="ARBA00022617"/>
    </source>
</evidence>
<dbReference type="InParanoid" id="A0A1B7MHU6"/>
<dbReference type="PANTHER" id="PTHR46300">
    <property type="entry name" value="P450, PUTATIVE (EUROFUNG)-RELATED-RELATED"/>
    <property type="match status" value="1"/>
</dbReference>
<dbReference type="AlphaFoldDB" id="A0A1B7MHU6"/>
<dbReference type="InterPro" id="IPR001128">
    <property type="entry name" value="Cyt_P450"/>
</dbReference>
<dbReference type="OrthoDB" id="2789670at2759"/>
<dbReference type="InterPro" id="IPR036396">
    <property type="entry name" value="Cyt_P450_sf"/>
</dbReference>
<sequence length="312" mass="35790">MVHSVHTHYIATLAVLPISFVVITALRRLIATGQHKPPRPPGPTPFPVLGNVLSIDAQEPWLTYAEWRAVYGDLVFVRILDQEVVVINCQKIAEDLLDKRSRIYSDRPYLATLEPFGFTHNFSLTGYNDEWRLCRRIFHQTFHPVAALKFRPLQIRRARQMIVNLIDDPRNYNSHFATFSSSVAMSAVYNYEPSPRNDPLVRIMENALELGLAMMTPEKAIILKTFPFLLKLPDWCWGSSIKRDAQVSTNRTNEMVDVPFRYALQHMAENTLQGRSSMVAENMQRMEKQDEEFKPVFENALKKAATTALVGE</sequence>
<dbReference type="SUPFAM" id="SSF48264">
    <property type="entry name" value="Cytochrome P450"/>
    <property type="match status" value="1"/>
</dbReference>
<dbReference type="Pfam" id="PF00067">
    <property type="entry name" value="p450"/>
    <property type="match status" value="1"/>
</dbReference>
<gene>
    <name evidence="9" type="ORF">K503DRAFT_870292</name>
</gene>
<evidence type="ECO:0000256" key="5">
    <source>
        <dbReference type="ARBA" id="ARBA00023002"/>
    </source>
</evidence>
<comment type="similarity">
    <text evidence="2">Belongs to the cytochrome P450 family.</text>
</comment>
<evidence type="ECO:0000256" key="2">
    <source>
        <dbReference type="ARBA" id="ARBA00010617"/>
    </source>
</evidence>
<dbReference type="STRING" id="1314800.A0A1B7MHU6"/>
<protein>
    <submittedName>
        <fullName evidence="9">Cytochrome P450</fullName>
    </submittedName>
</protein>
<dbReference type="Gene3D" id="1.10.630.10">
    <property type="entry name" value="Cytochrome P450"/>
    <property type="match status" value="1"/>
</dbReference>